<reference evidence="3" key="2">
    <citation type="submission" date="2015-01" db="EMBL/GenBank/DDBJ databases">
        <title>Evolutionary Origins and Diversification of the Mycorrhizal Mutualists.</title>
        <authorList>
            <consortium name="DOE Joint Genome Institute"/>
            <consortium name="Mycorrhizal Genomics Consortium"/>
            <person name="Kohler A."/>
            <person name="Kuo A."/>
            <person name="Nagy L.G."/>
            <person name="Floudas D."/>
            <person name="Copeland A."/>
            <person name="Barry K.W."/>
            <person name="Cichocki N."/>
            <person name="Veneault-Fourrey C."/>
            <person name="LaButti K."/>
            <person name="Lindquist E.A."/>
            <person name="Lipzen A."/>
            <person name="Lundell T."/>
            <person name="Morin E."/>
            <person name="Murat C."/>
            <person name="Riley R."/>
            <person name="Ohm R."/>
            <person name="Sun H."/>
            <person name="Tunlid A."/>
            <person name="Henrissat B."/>
            <person name="Grigoriev I.V."/>
            <person name="Hibbett D.S."/>
            <person name="Martin F."/>
        </authorList>
    </citation>
    <scope>NUCLEOTIDE SEQUENCE [LARGE SCALE GENOMIC DNA]</scope>
    <source>
        <strain evidence="3">ATCC 200175</strain>
    </source>
</reference>
<evidence type="ECO:0000313" key="2">
    <source>
        <dbReference type="EMBL" id="KIJ04975.1"/>
    </source>
</evidence>
<name>A0A0C9SSX2_PAXIN</name>
<dbReference type="OrthoDB" id="3232986at2759"/>
<feature type="domain" description="DUF6830" evidence="1">
    <location>
        <begin position="42"/>
        <end position="84"/>
    </location>
</feature>
<keyword evidence="3" id="KW-1185">Reference proteome</keyword>
<accession>A0A0C9SSX2</accession>
<dbReference type="EMBL" id="KN821357">
    <property type="protein sequence ID" value="KIJ04975.1"/>
    <property type="molecule type" value="Genomic_DNA"/>
</dbReference>
<organism evidence="2 3">
    <name type="scientific">Paxillus involutus ATCC 200175</name>
    <dbReference type="NCBI Taxonomy" id="664439"/>
    <lineage>
        <taxon>Eukaryota</taxon>
        <taxon>Fungi</taxon>
        <taxon>Dikarya</taxon>
        <taxon>Basidiomycota</taxon>
        <taxon>Agaricomycotina</taxon>
        <taxon>Agaricomycetes</taxon>
        <taxon>Agaricomycetidae</taxon>
        <taxon>Boletales</taxon>
        <taxon>Paxilineae</taxon>
        <taxon>Paxillaceae</taxon>
        <taxon>Paxillus</taxon>
    </lineage>
</organism>
<dbReference type="Proteomes" id="UP000053647">
    <property type="component" value="Unassembled WGS sequence"/>
</dbReference>
<gene>
    <name evidence="2" type="ORF">PAXINDRAFT_21745</name>
</gene>
<evidence type="ECO:0000259" key="1">
    <source>
        <dbReference type="Pfam" id="PF20722"/>
    </source>
</evidence>
<proteinExistence type="predicted"/>
<dbReference type="HOGENOM" id="CLU_006344_9_0_1"/>
<dbReference type="AlphaFoldDB" id="A0A0C9SSX2"/>
<sequence>MTVADASVKYGLPDLFFDLSRFLAQHHGCSTLVPSDMLQIWQKTLHAIAPSTVNPHSQYDSVILSAKPQSDWPKCGLVGHSVVQLHITFRPPHSDFFAVYIQHFNVVLQSNPANVSLVTGMHMLKWAVRANGQRNGEVVPLTFVRSPAHLIPNFGPKAHPCLTKLSSYELSSEFWLNKYWSKEFYYALSPM</sequence>
<dbReference type="InterPro" id="IPR049233">
    <property type="entry name" value="DUF6830"/>
</dbReference>
<evidence type="ECO:0000313" key="3">
    <source>
        <dbReference type="Proteomes" id="UP000053647"/>
    </source>
</evidence>
<reference evidence="2 3" key="1">
    <citation type="submission" date="2014-06" db="EMBL/GenBank/DDBJ databases">
        <authorList>
            <consortium name="DOE Joint Genome Institute"/>
            <person name="Kuo A."/>
            <person name="Kohler A."/>
            <person name="Nagy L.G."/>
            <person name="Floudas D."/>
            <person name="Copeland A."/>
            <person name="Barry K.W."/>
            <person name="Cichocki N."/>
            <person name="Veneault-Fourrey C."/>
            <person name="LaButti K."/>
            <person name="Lindquist E.A."/>
            <person name="Lipzen A."/>
            <person name="Lundell T."/>
            <person name="Morin E."/>
            <person name="Murat C."/>
            <person name="Sun H."/>
            <person name="Tunlid A."/>
            <person name="Henrissat B."/>
            <person name="Grigoriev I.V."/>
            <person name="Hibbett D.S."/>
            <person name="Martin F."/>
            <person name="Nordberg H.P."/>
            <person name="Cantor M.N."/>
            <person name="Hua S.X."/>
        </authorList>
    </citation>
    <scope>NUCLEOTIDE SEQUENCE [LARGE SCALE GENOMIC DNA]</scope>
    <source>
        <strain evidence="2 3">ATCC 200175</strain>
    </source>
</reference>
<protein>
    <recommendedName>
        <fullName evidence="1">DUF6830 domain-containing protein</fullName>
    </recommendedName>
</protein>
<dbReference type="Pfam" id="PF20722">
    <property type="entry name" value="DUF6830"/>
    <property type="match status" value="1"/>
</dbReference>